<feature type="region of interest" description="Disordered" evidence="1">
    <location>
        <begin position="1"/>
        <end position="109"/>
    </location>
</feature>
<reference evidence="2" key="1">
    <citation type="submission" date="2018-05" db="EMBL/GenBank/DDBJ databases">
        <authorList>
            <person name="Lanie J.A."/>
            <person name="Ng W.-L."/>
            <person name="Kazmierczak K.M."/>
            <person name="Andrzejewski T.M."/>
            <person name="Davidsen T.M."/>
            <person name="Wayne K.J."/>
            <person name="Tettelin H."/>
            <person name="Glass J.I."/>
            <person name="Rusch D."/>
            <person name="Podicherti R."/>
            <person name="Tsui H.-C.T."/>
            <person name="Winkler M.E."/>
        </authorList>
    </citation>
    <scope>NUCLEOTIDE SEQUENCE</scope>
</reference>
<accession>A0A382C9A4</accession>
<gene>
    <name evidence="2" type="ORF">METZ01_LOCUS174717</name>
</gene>
<proteinExistence type="predicted"/>
<evidence type="ECO:0000313" key="2">
    <source>
        <dbReference type="EMBL" id="SVB21863.1"/>
    </source>
</evidence>
<feature type="non-terminal residue" evidence="2">
    <location>
        <position position="109"/>
    </location>
</feature>
<evidence type="ECO:0000256" key="1">
    <source>
        <dbReference type="SAM" id="MobiDB-lite"/>
    </source>
</evidence>
<protein>
    <submittedName>
        <fullName evidence="2">Uncharacterized protein</fullName>
    </submittedName>
</protein>
<dbReference type="EMBL" id="UINC01033108">
    <property type="protein sequence ID" value="SVB21863.1"/>
    <property type="molecule type" value="Genomic_DNA"/>
</dbReference>
<organism evidence="2">
    <name type="scientific">marine metagenome</name>
    <dbReference type="NCBI Taxonomy" id="408172"/>
    <lineage>
        <taxon>unclassified sequences</taxon>
        <taxon>metagenomes</taxon>
        <taxon>ecological metagenomes</taxon>
    </lineage>
</organism>
<sequence>VEPQALSQPDGPASPHPQPASTLPSQSQAPSAIPSPPHTPHSSFSAVEPQALSQPDGPASPQPQPASVALPPHSPAQSSKLPSQSQAKSESSRSSTPSCVPAPISEAAP</sequence>
<feature type="compositionally biased region" description="Low complexity" evidence="1">
    <location>
        <begin position="83"/>
        <end position="95"/>
    </location>
</feature>
<name>A0A382C9A4_9ZZZZ</name>
<dbReference type="AlphaFoldDB" id="A0A382C9A4"/>
<feature type="non-terminal residue" evidence="2">
    <location>
        <position position="1"/>
    </location>
</feature>